<accession>A0A448ZPV6</accession>
<dbReference type="OrthoDB" id="6058913at2759"/>
<dbReference type="Proteomes" id="UP000291116">
    <property type="component" value="Unassembled WGS sequence"/>
</dbReference>
<feature type="domain" description="Opine dehydrogenase" evidence="1">
    <location>
        <begin position="194"/>
        <end position="365"/>
    </location>
</feature>
<organism evidence="2 3">
    <name type="scientific">Pseudo-nitzschia multistriata</name>
    <dbReference type="NCBI Taxonomy" id="183589"/>
    <lineage>
        <taxon>Eukaryota</taxon>
        <taxon>Sar</taxon>
        <taxon>Stramenopiles</taxon>
        <taxon>Ochrophyta</taxon>
        <taxon>Bacillariophyta</taxon>
        <taxon>Bacillariophyceae</taxon>
        <taxon>Bacillariophycidae</taxon>
        <taxon>Bacillariales</taxon>
        <taxon>Bacillariaceae</taxon>
        <taxon>Pseudo-nitzschia</taxon>
    </lineage>
</organism>
<proteinExistence type="predicted"/>
<dbReference type="SUPFAM" id="SSF48179">
    <property type="entry name" value="6-phosphogluconate dehydrogenase C-terminal domain-like"/>
    <property type="match status" value="1"/>
</dbReference>
<dbReference type="EMBL" id="CAACVS010000608">
    <property type="protein sequence ID" value="VEU44082.1"/>
    <property type="molecule type" value="Genomic_DNA"/>
</dbReference>
<reference evidence="2 3" key="1">
    <citation type="submission" date="2019-01" db="EMBL/GenBank/DDBJ databases">
        <authorList>
            <person name="Ferrante I. M."/>
        </authorList>
    </citation>
    <scope>NUCLEOTIDE SEQUENCE [LARGE SCALE GENOMIC DNA]</scope>
    <source>
        <strain evidence="2 3">B856</strain>
    </source>
</reference>
<dbReference type="InterPro" id="IPR013328">
    <property type="entry name" value="6PGD_dom2"/>
</dbReference>
<evidence type="ECO:0000313" key="3">
    <source>
        <dbReference type="Proteomes" id="UP000291116"/>
    </source>
</evidence>
<dbReference type="Gene3D" id="3.40.50.720">
    <property type="entry name" value="NAD(P)-binding Rossmann-like Domain"/>
    <property type="match status" value="1"/>
</dbReference>
<dbReference type="PANTHER" id="PTHR38015:SF1">
    <property type="entry name" value="OPINE DEHYDROGENASE DOMAIN-CONTAINING PROTEIN"/>
    <property type="match status" value="1"/>
</dbReference>
<keyword evidence="3" id="KW-1185">Reference proteome</keyword>
<dbReference type="Gene3D" id="1.10.1040.10">
    <property type="entry name" value="N-(1-d-carboxylethyl)-l-norvaline Dehydrogenase, domain 2"/>
    <property type="match status" value="1"/>
</dbReference>
<dbReference type="GO" id="GO:0016491">
    <property type="term" value="F:oxidoreductase activity"/>
    <property type="evidence" value="ECO:0007669"/>
    <property type="project" value="InterPro"/>
</dbReference>
<name>A0A448ZPV6_9STRA</name>
<dbReference type="InterPro" id="IPR003421">
    <property type="entry name" value="Opine_DH"/>
</dbReference>
<dbReference type="InterPro" id="IPR008927">
    <property type="entry name" value="6-PGluconate_DH-like_C_sf"/>
</dbReference>
<gene>
    <name evidence="2" type="ORF">PSNMU_V1.4_AUG-EV-PASAV3_0111500</name>
</gene>
<dbReference type="AlphaFoldDB" id="A0A448ZPV6"/>
<dbReference type="PANTHER" id="PTHR38015">
    <property type="entry name" value="BLR6086 PROTEIN"/>
    <property type="match status" value="1"/>
</dbReference>
<evidence type="ECO:0000259" key="1">
    <source>
        <dbReference type="Pfam" id="PF02317"/>
    </source>
</evidence>
<protein>
    <recommendedName>
        <fullName evidence="1">Opine dehydrogenase domain-containing protein</fullName>
    </recommendedName>
</protein>
<dbReference type="Pfam" id="PF02317">
    <property type="entry name" value="Octopine_DH"/>
    <property type="match status" value="1"/>
</dbReference>
<evidence type="ECO:0000313" key="2">
    <source>
        <dbReference type="EMBL" id="VEU44082.1"/>
    </source>
</evidence>
<dbReference type="InterPro" id="IPR051729">
    <property type="entry name" value="Opine/Lysopine_DH"/>
</dbReference>
<sequence length="409" mass="45444">MKILLCGGGNAVHVLTSFIASQPRHEVCILSLYPGEAERLKDAISEKGIRCTHDLGDDAYGRPVRISSSAEDVADETTKLVVLALPSFAHESYLRALKTCLKPGIMVGAMPGEGGFDLLARHVLGDAFVDASTVFALETLPWACRILEYGTSVEILGTKKEVDAVVASKRGEPPHMAIEVLQSLVGRLPVMKPACNFLAVTLMNINSIWHPTISYGYYRDRDVTKPFDEAPLFYEGADEYTGEMLAAISDEVLELKRVLVQKYPELDLRSLHHVRDWMLRSYGDDIGDTSNLHTMLHTNKGYKGLRHPVRPVVDDESGKKQYLPDFGYRYFSEDVPMGLIVTRGIAELVEVPTPKMDRVILWCQKQMGKEYLVEGGTLSGKDLGTTRAPQSFGFTDLDTFMKTNHYVKA</sequence>